<dbReference type="Proteomes" id="UP000236919">
    <property type="component" value="Unassembled WGS sequence"/>
</dbReference>
<gene>
    <name evidence="5" type="ORF">CYD53_13321</name>
</gene>
<evidence type="ECO:0000313" key="5">
    <source>
        <dbReference type="EMBL" id="POR45475.1"/>
    </source>
</evidence>
<keyword evidence="3 4" id="KW-0546">Nucleotide metabolism</keyword>
<evidence type="ECO:0000256" key="4">
    <source>
        <dbReference type="HAMAP-Rule" id="MF_00528"/>
    </source>
</evidence>
<dbReference type="GO" id="GO:0047429">
    <property type="term" value="F:nucleoside triphosphate diphosphatase activity"/>
    <property type="evidence" value="ECO:0007669"/>
    <property type="project" value="UniProtKB-EC"/>
</dbReference>
<comment type="catalytic activity">
    <reaction evidence="4">
        <text>a ribonucleoside 5'-triphosphate + H2O = a ribonucleoside 5'-phosphate + diphosphate + H(+)</text>
        <dbReference type="Rhea" id="RHEA:23996"/>
        <dbReference type="ChEBI" id="CHEBI:15377"/>
        <dbReference type="ChEBI" id="CHEBI:15378"/>
        <dbReference type="ChEBI" id="CHEBI:33019"/>
        <dbReference type="ChEBI" id="CHEBI:58043"/>
        <dbReference type="ChEBI" id="CHEBI:61557"/>
        <dbReference type="EC" id="3.6.1.9"/>
    </reaction>
</comment>
<dbReference type="GO" id="GO:0005737">
    <property type="term" value="C:cytoplasm"/>
    <property type="evidence" value="ECO:0007669"/>
    <property type="project" value="UniProtKB-SubCell"/>
</dbReference>
<dbReference type="Gene3D" id="3.90.950.10">
    <property type="match status" value="1"/>
</dbReference>
<dbReference type="PANTHER" id="PTHR43213:SF5">
    <property type="entry name" value="BIFUNCTIONAL DTTP_UTP PYROPHOSPHATASE_METHYLTRANSFERASE PROTEIN-RELATED"/>
    <property type="match status" value="1"/>
</dbReference>
<accession>A0A2S4LSU1</accession>
<sequence length="208" mass="21506">MKGAAALWLGPAALVLASGSTTRRDMLLAAGIPVEVIKPEIDERAVEASLLQRGLPDEDAALELARAKALAISSAHAQRIVLGADQTLICDGVSHHKPADATAARAQIAALSGRTHQLRSAFVLAQAGEVVAQGAQIAHLTMRNLSPDFIAAYVDAMGPSAFASVGGYQIEGLGAQLFDNVEGDHFTILGLPLLAVLAALRGRGLLAH</sequence>
<comment type="subcellular location">
    <subcellularLocation>
        <location evidence="4">Cytoplasm</location>
    </subcellularLocation>
</comment>
<comment type="cofactor">
    <cofactor evidence="1 4">
        <name>a divalent metal cation</name>
        <dbReference type="ChEBI" id="CHEBI:60240"/>
    </cofactor>
</comment>
<protein>
    <recommendedName>
        <fullName evidence="4">Nucleoside triphosphate pyrophosphatase</fullName>
        <ecNumber evidence="4">3.6.1.9</ecNumber>
    </recommendedName>
    <alternativeName>
        <fullName evidence="4">Nucleotide pyrophosphatase</fullName>
        <shortName evidence="4">Nucleotide PPase</shortName>
    </alternativeName>
</protein>
<dbReference type="EC" id="3.6.1.9" evidence="4"/>
<organism evidence="5 6">
    <name type="scientific">Bosea psychrotolerans</name>
    <dbReference type="NCBI Taxonomy" id="1871628"/>
    <lineage>
        <taxon>Bacteria</taxon>
        <taxon>Pseudomonadati</taxon>
        <taxon>Pseudomonadota</taxon>
        <taxon>Alphaproteobacteria</taxon>
        <taxon>Hyphomicrobiales</taxon>
        <taxon>Boseaceae</taxon>
        <taxon>Bosea</taxon>
    </lineage>
</organism>
<dbReference type="PIRSF" id="PIRSF006305">
    <property type="entry name" value="Maf"/>
    <property type="match status" value="1"/>
</dbReference>
<dbReference type="GO" id="GO:0009117">
    <property type="term" value="P:nucleotide metabolic process"/>
    <property type="evidence" value="ECO:0007669"/>
    <property type="project" value="UniProtKB-KW"/>
</dbReference>
<comment type="catalytic activity">
    <reaction evidence="4">
        <text>a 2'-deoxyribonucleoside 5'-triphosphate + H2O = a 2'-deoxyribonucleoside 5'-phosphate + diphosphate + H(+)</text>
        <dbReference type="Rhea" id="RHEA:44644"/>
        <dbReference type="ChEBI" id="CHEBI:15377"/>
        <dbReference type="ChEBI" id="CHEBI:15378"/>
        <dbReference type="ChEBI" id="CHEBI:33019"/>
        <dbReference type="ChEBI" id="CHEBI:61560"/>
        <dbReference type="ChEBI" id="CHEBI:65317"/>
        <dbReference type="EC" id="3.6.1.9"/>
    </reaction>
</comment>
<comment type="caution">
    <text evidence="5">The sequence shown here is derived from an EMBL/GenBank/DDBJ whole genome shotgun (WGS) entry which is preliminary data.</text>
</comment>
<keyword evidence="6" id="KW-1185">Reference proteome</keyword>
<name>A0A2S4LSU1_9HYPH</name>
<dbReference type="InterPro" id="IPR003697">
    <property type="entry name" value="Maf-like"/>
</dbReference>
<evidence type="ECO:0000256" key="2">
    <source>
        <dbReference type="ARBA" id="ARBA00022801"/>
    </source>
</evidence>
<dbReference type="OrthoDB" id="9813962at2"/>
<dbReference type="EMBL" id="PQFZ01000033">
    <property type="protein sequence ID" value="POR45475.1"/>
    <property type="molecule type" value="Genomic_DNA"/>
</dbReference>
<dbReference type="AlphaFoldDB" id="A0A2S4LSU1"/>
<comment type="caution">
    <text evidence="4">Lacks conserved residue(s) required for the propagation of feature annotation.</text>
</comment>
<keyword evidence="4" id="KW-0963">Cytoplasm</keyword>
<comment type="function">
    <text evidence="4">Nucleoside triphosphate pyrophosphatase. May have a dual role in cell division arrest and in preventing the incorporation of modified nucleotides into cellular nucleic acids.</text>
</comment>
<keyword evidence="2 4" id="KW-0378">Hydrolase</keyword>
<dbReference type="RefSeq" id="WP_103721496.1">
    <property type="nucleotide sequence ID" value="NZ_PQFZ01000033.1"/>
</dbReference>
<dbReference type="HAMAP" id="MF_00528">
    <property type="entry name" value="Maf"/>
    <property type="match status" value="1"/>
</dbReference>
<feature type="active site" description="Proton acceptor" evidence="4">
    <location>
        <position position="85"/>
    </location>
</feature>
<dbReference type="Pfam" id="PF02545">
    <property type="entry name" value="Maf"/>
    <property type="match status" value="1"/>
</dbReference>
<dbReference type="InterPro" id="IPR029001">
    <property type="entry name" value="ITPase-like_fam"/>
</dbReference>
<comment type="similarity">
    <text evidence="4">Belongs to the Maf family.</text>
</comment>
<evidence type="ECO:0000256" key="1">
    <source>
        <dbReference type="ARBA" id="ARBA00001968"/>
    </source>
</evidence>
<dbReference type="PANTHER" id="PTHR43213">
    <property type="entry name" value="BIFUNCTIONAL DTTP/UTP PYROPHOSPHATASE/METHYLTRANSFERASE PROTEIN-RELATED"/>
    <property type="match status" value="1"/>
</dbReference>
<evidence type="ECO:0000313" key="6">
    <source>
        <dbReference type="Proteomes" id="UP000236919"/>
    </source>
</evidence>
<proteinExistence type="inferred from homology"/>
<dbReference type="SUPFAM" id="SSF52972">
    <property type="entry name" value="ITPase-like"/>
    <property type="match status" value="1"/>
</dbReference>
<reference evidence="5 6" key="1">
    <citation type="submission" date="2018-01" db="EMBL/GenBank/DDBJ databases">
        <title>Genomic Encyclopedia of Type Strains, Phase III (KMG-III): the genomes of soil and plant-associated and newly described type strains.</title>
        <authorList>
            <person name="Whitman W."/>
        </authorList>
    </citation>
    <scope>NUCLEOTIDE SEQUENCE [LARGE SCALE GENOMIC DNA]</scope>
    <source>
        <strain evidence="5 6">1131</strain>
    </source>
</reference>
<evidence type="ECO:0000256" key="3">
    <source>
        <dbReference type="ARBA" id="ARBA00023080"/>
    </source>
</evidence>